<gene>
    <name evidence="1" type="ORF">PsorP6_012885</name>
</gene>
<evidence type="ECO:0000313" key="1">
    <source>
        <dbReference type="EMBL" id="KAI9917205.1"/>
    </source>
</evidence>
<keyword evidence="2" id="KW-1185">Reference proteome</keyword>
<dbReference type="Proteomes" id="UP001163321">
    <property type="component" value="Chromosome 13"/>
</dbReference>
<dbReference type="EMBL" id="CM047592">
    <property type="protein sequence ID" value="KAI9917205.1"/>
    <property type="molecule type" value="Genomic_DNA"/>
</dbReference>
<protein>
    <submittedName>
        <fullName evidence="1">Uncharacterized protein</fullName>
    </submittedName>
</protein>
<sequence>MVSGDDGADSLMIATHDGAFDSPSVWTYTLPTRRETGTCLTWRQAVEFSSVAPPPRVSVKCAQASRVTRRRFLRVHLFLLDLVDPDLVTYQDNDDLAVFLSLRRIACST</sequence>
<evidence type="ECO:0000313" key="2">
    <source>
        <dbReference type="Proteomes" id="UP001163321"/>
    </source>
</evidence>
<accession>A0ACC0WEX1</accession>
<organism evidence="1 2">
    <name type="scientific">Peronosclerospora sorghi</name>
    <dbReference type="NCBI Taxonomy" id="230839"/>
    <lineage>
        <taxon>Eukaryota</taxon>
        <taxon>Sar</taxon>
        <taxon>Stramenopiles</taxon>
        <taxon>Oomycota</taxon>
        <taxon>Peronosporomycetes</taxon>
        <taxon>Peronosporales</taxon>
        <taxon>Peronosporaceae</taxon>
        <taxon>Peronosclerospora</taxon>
    </lineage>
</organism>
<name>A0ACC0WEX1_9STRA</name>
<proteinExistence type="predicted"/>
<reference evidence="1 2" key="1">
    <citation type="journal article" date="2022" name="bioRxiv">
        <title>The genome of the oomycete Peronosclerospora sorghi, a cosmopolitan pathogen of maize and sorghum, is inflated with dispersed pseudogenes.</title>
        <authorList>
            <person name="Fletcher K."/>
            <person name="Martin F."/>
            <person name="Isakeit T."/>
            <person name="Cavanaugh K."/>
            <person name="Magill C."/>
            <person name="Michelmore R."/>
        </authorList>
    </citation>
    <scope>NUCLEOTIDE SEQUENCE [LARGE SCALE GENOMIC DNA]</scope>
    <source>
        <strain evidence="1">P6</strain>
    </source>
</reference>
<comment type="caution">
    <text evidence="1">The sequence shown here is derived from an EMBL/GenBank/DDBJ whole genome shotgun (WGS) entry which is preliminary data.</text>
</comment>